<name>A0ABQ1PY36_9GAMM</name>
<dbReference type="Proteomes" id="UP000638188">
    <property type="component" value="Unassembled WGS sequence"/>
</dbReference>
<evidence type="ECO:0000256" key="3">
    <source>
        <dbReference type="ARBA" id="ARBA00022448"/>
    </source>
</evidence>
<keyword evidence="10" id="KW-1185">Reference proteome</keyword>
<comment type="caution">
    <text evidence="9">The sequence shown here is derived from an EMBL/GenBank/DDBJ whole genome shotgun (WGS) entry which is preliminary data.</text>
</comment>
<accession>A0ABQ1PY36</accession>
<keyword evidence="3" id="KW-0813">Transport</keyword>
<evidence type="ECO:0000256" key="2">
    <source>
        <dbReference type="ARBA" id="ARBA00009142"/>
    </source>
</evidence>
<keyword evidence="4 8" id="KW-1003">Cell membrane</keyword>
<dbReference type="EMBL" id="BMFF01000005">
    <property type="protein sequence ID" value="GGD06604.1"/>
    <property type="molecule type" value="Genomic_DNA"/>
</dbReference>
<comment type="subcellular location">
    <subcellularLocation>
        <location evidence="1 8">Cell membrane</location>
        <topology evidence="1 8">Multi-pass membrane protein</topology>
    </subcellularLocation>
</comment>
<evidence type="ECO:0000256" key="7">
    <source>
        <dbReference type="ARBA" id="ARBA00023136"/>
    </source>
</evidence>
<feature type="transmembrane region" description="Helical" evidence="8">
    <location>
        <begin position="214"/>
        <end position="234"/>
    </location>
</feature>
<feature type="transmembrane region" description="Helical" evidence="8">
    <location>
        <begin position="41"/>
        <end position="60"/>
    </location>
</feature>
<organism evidence="9 10">
    <name type="scientific">Halopseudomonas salina</name>
    <dbReference type="NCBI Taxonomy" id="1323744"/>
    <lineage>
        <taxon>Bacteria</taxon>
        <taxon>Pseudomonadati</taxon>
        <taxon>Pseudomonadota</taxon>
        <taxon>Gammaproteobacteria</taxon>
        <taxon>Pseudomonadales</taxon>
        <taxon>Pseudomonadaceae</taxon>
        <taxon>Halopseudomonas</taxon>
    </lineage>
</organism>
<sequence length="292" mass="32326">MIRDQPCEAFQAFAEILTRVRVYTGKPPCLEMCFMAELLPYQYALIGLIFVWSGFVRSGLGFGGAVLSLPFLLLVHNDPLVFLPLIAMHLLFFSSLTIALNNRRQAPELRRNGGTVDWRYLGRMLGIMIVPKMIGVLGLLTLPGNIMSIIIFVIVAAYSLSYITNRPFRSRSRVVDTCFLMLGGYVSGTSLIGAPLIIAVAAQHLAKEQFRDTLFALWFILVTIKMAAFLYAGVDLQLIHHLWLLPCAAVGHVIGLRAHAHIMHAETPVFFRVLGSVLLAVSLVGIWTMLAA</sequence>
<feature type="transmembrane region" description="Helical" evidence="8">
    <location>
        <begin position="241"/>
        <end position="263"/>
    </location>
</feature>
<proteinExistence type="inferred from homology"/>
<feature type="transmembrane region" description="Helical" evidence="8">
    <location>
        <begin position="269"/>
        <end position="290"/>
    </location>
</feature>
<evidence type="ECO:0000256" key="4">
    <source>
        <dbReference type="ARBA" id="ARBA00022475"/>
    </source>
</evidence>
<gene>
    <name evidence="9" type="ORF">GCM10007418_27020</name>
</gene>
<dbReference type="InterPro" id="IPR052017">
    <property type="entry name" value="TSUP"/>
</dbReference>
<evidence type="ECO:0000256" key="1">
    <source>
        <dbReference type="ARBA" id="ARBA00004651"/>
    </source>
</evidence>
<keyword evidence="6 8" id="KW-1133">Transmembrane helix</keyword>
<protein>
    <recommendedName>
        <fullName evidence="8">Probable membrane transporter protein</fullName>
    </recommendedName>
</protein>
<evidence type="ECO:0000313" key="10">
    <source>
        <dbReference type="Proteomes" id="UP000638188"/>
    </source>
</evidence>
<dbReference type="InterPro" id="IPR002781">
    <property type="entry name" value="TM_pro_TauE-like"/>
</dbReference>
<dbReference type="PANTHER" id="PTHR30269">
    <property type="entry name" value="TRANSMEMBRANE PROTEIN YFCA"/>
    <property type="match status" value="1"/>
</dbReference>
<evidence type="ECO:0000256" key="6">
    <source>
        <dbReference type="ARBA" id="ARBA00022989"/>
    </source>
</evidence>
<feature type="transmembrane region" description="Helical" evidence="8">
    <location>
        <begin position="80"/>
        <end position="100"/>
    </location>
</feature>
<dbReference type="PANTHER" id="PTHR30269:SF37">
    <property type="entry name" value="MEMBRANE TRANSPORTER PROTEIN"/>
    <property type="match status" value="1"/>
</dbReference>
<evidence type="ECO:0000256" key="8">
    <source>
        <dbReference type="RuleBase" id="RU363041"/>
    </source>
</evidence>
<dbReference type="Pfam" id="PF01925">
    <property type="entry name" value="TauE"/>
    <property type="match status" value="1"/>
</dbReference>
<keyword evidence="7 8" id="KW-0472">Membrane</keyword>
<evidence type="ECO:0000313" key="9">
    <source>
        <dbReference type="EMBL" id="GGD06604.1"/>
    </source>
</evidence>
<feature type="transmembrane region" description="Helical" evidence="8">
    <location>
        <begin position="177"/>
        <end position="202"/>
    </location>
</feature>
<comment type="similarity">
    <text evidence="2 8">Belongs to the 4-toluene sulfonate uptake permease (TSUP) (TC 2.A.102) family.</text>
</comment>
<evidence type="ECO:0000256" key="5">
    <source>
        <dbReference type="ARBA" id="ARBA00022692"/>
    </source>
</evidence>
<keyword evidence="5 8" id="KW-0812">Transmembrane</keyword>
<reference evidence="10" key="1">
    <citation type="journal article" date="2019" name="Int. J. Syst. Evol. Microbiol.">
        <title>The Global Catalogue of Microorganisms (GCM) 10K type strain sequencing project: providing services to taxonomists for standard genome sequencing and annotation.</title>
        <authorList>
            <consortium name="The Broad Institute Genomics Platform"/>
            <consortium name="The Broad Institute Genome Sequencing Center for Infectious Disease"/>
            <person name="Wu L."/>
            <person name="Ma J."/>
        </authorList>
    </citation>
    <scope>NUCLEOTIDE SEQUENCE [LARGE SCALE GENOMIC DNA]</scope>
    <source>
        <strain evidence="10">CGMCC 1.12482</strain>
    </source>
</reference>